<accession>A0A2A9EM53</accession>
<comment type="caution">
    <text evidence="2">The sequence shown here is derived from an EMBL/GenBank/DDBJ whole genome shotgun (WGS) entry which is preliminary data.</text>
</comment>
<evidence type="ECO:0000256" key="1">
    <source>
        <dbReference type="ARBA" id="ARBA00023002"/>
    </source>
</evidence>
<reference evidence="2 3" key="1">
    <citation type="submission" date="2017-10" db="EMBL/GenBank/DDBJ databases">
        <title>Sequencing the genomes of 1000 actinobacteria strains.</title>
        <authorList>
            <person name="Klenk H.-P."/>
        </authorList>
    </citation>
    <scope>NUCLEOTIDE SEQUENCE [LARGE SCALE GENOMIC DNA]</scope>
    <source>
        <strain evidence="2 3">DSM 21838</strain>
    </source>
</reference>
<dbReference type="PANTHER" id="PTHR42820:SF1">
    <property type="entry name" value="SHORT-CHAIN DEHYDROGENASE_REDUCTASE FAMILY PROTEIN"/>
    <property type="match status" value="1"/>
</dbReference>
<dbReference type="PANTHER" id="PTHR42820">
    <property type="entry name" value="SHORT-CHAIN DEHYDROGENASE REDUCTASE"/>
    <property type="match status" value="1"/>
</dbReference>
<keyword evidence="1" id="KW-0560">Oxidoreductase</keyword>
<dbReference type="EMBL" id="PDJI01000004">
    <property type="protein sequence ID" value="PFG39686.1"/>
    <property type="molecule type" value="Genomic_DNA"/>
</dbReference>
<dbReference type="RefSeq" id="WP_098483744.1">
    <property type="nucleotide sequence ID" value="NZ_PDJI01000004.1"/>
</dbReference>
<organism evidence="2 3">
    <name type="scientific">Georgenia soli</name>
    <dbReference type="NCBI Taxonomy" id="638953"/>
    <lineage>
        <taxon>Bacteria</taxon>
        <taxon>Bacillati</taxon>
        <taxon>Actinomycetota</taxon>
        <taxon>Actinomycetes</taxon>
        <taxon>Micrococcales</taxon>
        <taxon>Bogoriellaceae</taxon>
        <taxon>Georgenia</taxon>
    </lineage>
</organism>
<dbReference type="Proteomes" id="UP000222106">
    <property type="component" value="Unassembled WGS sequence"/>
</dbReference>
<evidence type="ECO:0000313" key="2">
    <source>
        <dbReference type="EMBL" id="PFG39686.1"/>
    </source>
</evidence>
<dbReference type="GO" id="GO:0016491">
    <property type="term" value="F:oxidoreductase activity"/>
    <property type="evidence" value="ECO:0007669"/>
    <property type="project" value="UniProtKB-KW"/>
</dbReference>
<proteinExistence type="predicted"/>
<gene>
    <name evidence="2" type="ORF">ATJ97_2197</name>
</gene>
<dbReference type="PRINTS" id="PR00080">
    <property type="entry name" value="SDRFAMILY"/>
</dbReference>
<name>A0A2A9EM53_9MICO</name>
<dbReference type="Pfam" id="PF13561">
    <property type="entry name" value="adh_short_C2"/>
    <property type="match status" value="1"/>
</dbReference>
<dbReference type="Gene3D" id="3.40.50.720">
    <property type="entry name" value="NAD(P)-binding Rossmann-like Domain"/>
    <property type="match status" value="1"/>
</dbReference>
<dbReference type="InterPro" id="IPR002347">
    <property type="entry name" value="SDR_fam"/>
</dbReference>
<dbReference type="SUPFAM" id="SSF51735">
    <property type="entry name" value="NAD(P)-binding Rossmann-fold domains"/>
    <property type="match status" value="1"/>
</dbReference>
<keyword evidence="3" id="KW-1185">Reference proteome</keyword>
<dbReference type="CDD" id="cd05233">
    <property type="entry name" value="SDR_c"/>
    <property type="match status" value="1"/>
</dbReference>
<evidence type="ECO:0000313" key="3">
    <source>
        <dbReference type="Proteomes" id="UP000222106"/>
    </source>
</evidence>
<protein>
    <submittedName>
        <fullName evidence="2">NAD(P)-dependent dehydrogenase (Short-subunit alcohol dehydrogenase family)</fullName>
    </submittedName>
</protein>
<dbReference type="PRINTS" id="PR00081">
    <property type="entry name" value="GDHRDH"/>
</dbReference>
<dbReference type="FunFam" id="3.40.50.720:FF:000084">
    <property type="entry name" value="Short-chain dehydrogenase reductase"/>
    <property type="match status" value="1"/>
</dbReference>
<dbReference type="OrthoDB" id="286404at2"/>
<dbReference type="InterPro" id="IPR036291">
    <property type="entry name" value="NAD(P)-bd_dom_sf"/>
</dbReference>
<dbReference type="AlphaFoldDB" id="A0A2A9EM53"/>
<sequence length="250" mass="26452">MGNLSGKVSIITGAGSGIGRQTALTFAQNGAKVVVAEVNEANGQETVQQIEDAGGEATFFKVDVSKYDEVEAMVDFAVREYGTLDVLFNNAGVSHVANVLDEDIEDYHKLISVDQHGVFYGIKAGADKMKELGVRGVIVNTASTFAFLAYPSNITYNMAKAAVVQATKTAAADLAPHGIRVVGVAPATINTDILKEYPAEALEAIKVKHMRNDVIEPERVADVVAFLASDAADAINGSVIPVDDGYLSFK</sequence>